<proteinExistence type="predicted"/>
<sequence length="81" mass="9191">MHRAILSFIERMNMTTRFAMNFTGGHQKRPVRSRRIGGVKRATYANLTIEAIDESLEDARLNAIADERADGPFVRVSLDDL</sequence>
<gene>
    <name evidence="1" type="ORF">C9E81_08910</name>
</gene>
<accession>A0A3M0MC61</accession>
<evidence type="ECO:0000313" key="2">
    <source>
        <dbReference type="Proteomes" id="UP000273516"/>
    </source>
</evidence>
<comment type="caution">
    <text evidence="1">The sequence shown here is derived from an EMBL/GenBank/DDBJ whole genome shotgun (WGS) entry which is preliminary data.</text>
</comment>
<reference evidence="1 2" key="1">
    <citation type="submission" date="2018-07" db="EMBL/GenBank/DDBJ databases">
        <authorList>
            <person name="Zhang Y."/>
            <person name="Wang L."/>
            <person name="Ma S."/>
        </authorList>
    </citation>
    <scope>NUCLEOTIDE SEQUENCE [LARGE SCALE GENOMIC DNA]</scope>
    <source>
        <strain evidence="1 2">4-2</strain>
    </source>
</reference>
<name>A0A3M0MC61_9RHOB</name>
<dbReference type="EMBL" id="QOKZ01000003">
    <property type="protein sequence ID" value="RMC35352.1"/>
    <property type="molecule type" value="Genomic_DNA"/>
</dbReference>
<protein>
    <submittedName>
        <fullName evidence="1">Uncharacterized protein</fullName>
    </submittedName>
</protein>
<organism evidence="1 2">
    <name type="scientific">Paracoccus alkanivorans</name>
    <dbReference type="NCBI Taxonomy" id="2116655"/>
    <lineage>
        <taxon>Bacteria</taxon>
        <taxon>Pseudomonadati</taxon>
        <taxon>Pseudomonadota</taxon>
        <taxon>Alphaproteobacteria</taxon>
        <taxon>Rhodobacterales</taxon>
        <taxon>Paracoccaceae</taxon>
        <taxon>Paracoccus</taxon>
    </lineage>
</organism>
<evidence type="ECO:0000313" key="1">
    <source>
        <dbReference type="EMBL" id="RMC35352.1"/>
    </source>
</evidence>
<keyword evidence="2" id="KW-1185">Reference proteome</keyword>
<dbReference type="Proteomes" id="UP000273516">
    <property type="component" value="Unassembled WGS sequence"/>
</dbReference>
<dbReference type="AlphaFoldDB" id="A0A3M0MC61"/>